<gene>
    <name evidence="2" type="ORF">KBB96_00735</name>
</gene>
<accession>A0A975G9F3</accession>
<evidence type="ECO:0000256" key="1">
    <source>
        <dbReference type="SAM" id="Phobius"/>
    </source>
</evidence>
<evidence type="ECO:0000313" key="2">
    <source>
        <dbReference type="EMBL" id="QUE51438.1"/>
    </source>
</evidence>
<feature type="transmembrane region" description="Helical" evidence="1">
    <location>
        <begin position="38"/>
        <end position="57"/>
    </location>
</feature>
<dbReference type="Proteomes" id="UP000676169">
    <property type="component" value="Chromosome"/>
</dbReference>
<keyword evidence="3" id="KW-1185">Reference proteome</keyword>
<dbReference type="AlphaFoldDB" id="A0A975G9F3"/>
<dbReference type="RefSeq" id="WP_211631577.1">
    <property type="nucleotide sequence ID" value="NZ_CP073100.1"/>
</dbReference>
<name>A0A975G9F3_9BACT</name>
<dbReference type="KEGG" id="lamb:KBB96_00735"/>
<keyword evidence="1" id="KW-0812">Transmembrane</keyword>
<dbReference type="EMBL" id="CP073100">
    <property type="protein sequence ID" value="QUE51438.1"/>
    <property type="molecule type" value="Genomic_DNA"/>
</dbReference>
<evidence type="ECO:0000313" key="3">
    <source>
        <dbReference type="Proteomes" id="UP000676169"/>
    </source>
</evidence>
<keyword evidence="1" id="KW-0472">Membrane</keyword>
<reference evidence="2" key="1">
    <citation type="submission" date="2021-04" db="EMBL/GenBank/DDBJ databases">
        <title>Luteolibacter sp. 32A isolated from the skin of an Anderson's salamander (Ambystoma andersonii).</title>
        <authorList>
            <person name="Spergser J."/>
            <person name="Busse H.-J."/>
        </authorList>
    </citation>
    <scope>NUCLEOTIDE SEQUENCE</scope>
    <source>
        <strain evidence="2">32A</strain>
    </source>
</reference>
<organism evidence="2 3">
    <name type="scientific">Luteolibacter ambystomatis</name>
    <dbReference type="NCBI Taxonomy" id="2824561"/>
    <lineage>
        <taxon>Bacteria</taxon>
        <taxon>Pseudomonadati</taxon>
        <taxon>Verrucomicrobiota</taxon>
        <taxon>Verrucomicrobiia</taxon>
        <taxon>Verrucomicrobiales</taxon>
        <taxon>Verrucomicrobiaceae</taxon>
        <taxon>Luteolibacter</taxon>
    </lineage>
</organism>
<protein>
    <submittedName>
        <fullName evidence="2">Uncharacterized protein</fullName>
    </submittedName>
</protein>
<feature type="transmembrane region" description="Helical" evidence="1">
    <location>
        <begin position="63"/>
        <end position="82"/>
    </location>
</feature>
<keyword evidence="1" id="KW-1133">Transmembrane helix</keyword>
<proteinExistence type="predicted"/>
<sequence>MKELLDAWRSVDRNKIAVLLSVIPGLGHLYKHHYLDGLAILVAGNAMMVFVALWLAIATVGLSLILVPAIWMAGVAYSAYYAEDKHGTHPYLHVWEMKLSQFFHRR</sequence>